<reference evidence="1" key="1">
    <citation type="submission" date="2024-09" db="EMBL/GenBank/DDBJ databases">
        <title>Black Yeasts Isolated from many extreme environments.</title>
        <authorList>
            <person name="Coleine C."/>
            <person name="Stajich J.E."/>
            <person name="Selbmann L."/>
        </authorList>
    </citation>
    <scope>NUCLEOTIDE SEQUENCE</scope>
    <source>
        <strain evidence="1">CCFEE 5737</strain>
    </source>
</reference>
<gene>
    <name evidence="1" type="ORF">LTS18_006234</name>
</gene>
<dbReference type="EMBL" id="JAWDJW010000015">
    <property type="protein sequence ID" value="KAK3082051.1"/>
    <property type="molecule type" value="Genomic_DNA"/>
</dbReference>
<dbReference type="Proteomes" id="UP001186974">
    <property type="component" value="Unassembled WGS sequence"/>
</dbReference>
<proteinExistence type="predicted"/>
<evidence type="ECO:0000313" key="1">
    <source>
        <dbReference type="EMBL" id="KAK3082051.1"/>
    </source>
</evidence>
<organism evidence="1 2">
    <name type="scientific">Coniosporium uncinatum</name>
    <dbReference type="NCBI Taxonomy" id="93489"/>
    <lineage>
        <taxon>Eukaryota</taxon>
        <taxon>Fungi</taxon>
        <taxon>Dikarya</taxon>
        <taxon>Ascomycota</taxon>
        <taxon>Pezizomycotina</taxon>
        <taxon>Dothideomycetes</taxon>
        <taxon>Dothideomycetes incertae sedis</taxon>
        <taxon>Coniosporium</taxon>
    </lineage>
</organism>
<accession>A0ACC3DYU6</accession>
<keyword evidence="2" id="KW-1185">Reference proteome</keyword>
<comment type="caution">
    <text evidence="1">The sequence shown here is derived from an EMBL/GenBank/DDBJ whole genome shotgun (WGS) entry which is preliminary data.</text>
</comment>
<sequence>MAPAYIEANFALSDTDAMCDALGLPCTGQPEIDPTPALLVGLDFETFAETGAISEVKISTLDTGTLPVGVPGENASNYISSINAHHLRVLEVAHLSNQYVWFMMCKKWSGRPDAFELGRSEFIPHAQVKEVLKHVLEVPNRKVYLVCHAAGNEIKMMEDQVQFELGSLKNRVRILDTQTMESQKKIETLCAGENIFSDNFHNGGNDAFVTLVMALLHAIGKSAGHVQGLKNVAEVPEGMIPLASDDMTSSDYIIENVDDGDDKGDEPAFELAALSLTTAGATDVSATNATFATAISGPTFSSPTAQDVILNFRAQPRRTAPFFAPLSRYDFCLRCGQLGHEGTWPRVCRISDASLDGMIKRWDAQFGSWETHLVDIERQADRQSNNKGGRSSYGGIQGHGGFASRHSGGSQAATIERAGVRGNLAEKQAGGGGTLDGGLKEGVGARQTVGRQKTHDMARAAVALSNKESASSGTRDAAVPHGPKLMGAWIKPLR</sequence>
<evidence type="ECO:0000313" key="2">
    <source>
        <dbReference type="Proteomes" id="UP001186974"/>
    </source>
</evidence>
<protein>
    <submittedName>
        <fullName evidence="1">Uncharacterized protein</fullName>
    </submittedName>
</protein>
<name>A0ACC3DYU6_9PEZI</name>